<name>A0A4Y9ZFZ7_9AGAM</name>
<proteinExistence type="inferred from homology"/>
<dbReference type="EMBL" id="SEOQ01000006">
    <property type="protein sequence ID" value="TFY72731.1"/>
    <property type="molecule type" value="Genomic_DNA"/>
</dbReference>
<evidence type="ECO:0000313" key="8">
    <source>
        <dbReference type="EMBL" id="TFY72731.1"/>
    </source>
</evidence>
<dbReference type="GO" id="GO:0032446">
    <property type="term" value="P:protein modification by small protein conjugation"/>
    <property type="evidence" value="ECO:0007669"/>
    <property type="project" value="TreeGrafter"/>
</dbReference>
<keyword evidence="5" id="KW-0653">Protein transport</keyword>
<dbReference type="AlphaFoldDB" id="A0A4Y9ZFZ7"/>
<dbReference type="GO" id="GO:0000422">
    <property type="term" value="P:autophagy of mitochondrion"/>
    <property type="evidence" value="ECO:0007669"/>
    <property type="project" value="TreeGrafter"/>
</dbReference>
<dbReference type="Proteomes" id="UP000298327">
    <property type="component" value="Unassembled WGS sequence"/>
</dbReference>
<dbReference type="GO" id="GO:0015031">
    <property type="term" value="P:protein transport"/>
    <property type="evidence" value="ECO:0007669"/>
    <property type="project" value="UniProtKB-KW"/>
</dbReference>
<evidence type="ECO:0000256" key="7">
    <source>
        <dbReference type="ARBA" id="ARBA00029833"/>
    </source>
</evidence>
<keyword evidence="4" id="KW-0833">Ubl conjugation pathway</keyword>
<dbReference type="OrthoDB" id="4089664at2759"/>
<comment type="similarity">
    <text evidence="1">Belongs to the ATG10 family.</text>
</comment>
<keyword evidence="5" id="KW-0813">Transport</keyword>
<evidence type="ECO:0000256" key="5">
    <source>
        <dbReference type="ARBA" id="ARBA00022927"/>
    </source>
</evidence>
<dbReference type="PANTHER" id="PTHR14957">
    <property type="entry name" value="UBIQUITIN-LIKE-CONJUGATING ENZYME ATG10"/>
    <property type="match status" value="1"/>
</dbReference>
<evidence type="ECO:0000256" key="2">
    <source>
        <dbReference type="ARBA" id="ARBA00021099"/>
    </source>
</evidence>
<protein>
    <recommendedName>
        <fullName evidence="2">Ubiquitin-like-conjugating enzyme ATG10</fullName>
    </recommendedName>
    <alternativeName>
        <fullName evidence="7">Autophagy-related protein 10</fullName>
    </alternativeName>
</protein>
<dbReference type="STRING" id="205917.A0A4Y9ZFZ7"/>
<dbReference type="Pfam" id="PF03987">
    <property type="entry name" value="Autophagy_act_C"/>
    <property type="match status" value="1"/>
</dbReference>
<dbReference type="InterPro" id="IPR007135">
    <property type="entry name" value="Atg3/Atg10"/>
</dbReference>
<keyword evidence="6" id="KW-0072">Autophagy</keyword>
<evidence type="ECO:0000256" key="1">
    <source>
        <dbReference type="ARBA" id="ARBA00005696"/>
    </source>
</evidence>
<evidence type="ECO:0000256" key="6">
    <source>
        <dbReference type="ARBA" id="ARBA00023006"/>
    </source>
</evidence>
<accession>A0A4Y9ZFZ7</accession>
<evidence type="ECO:0000256" key="4">
    <source>
        <dbReference type="ARBA" id="ARBA00022786"/>
    </source>
</evidence>
<organism evidence="8 9">
    <name type="scientific">Dentipellis fragilis</name>
    <dbReference type="NCBI Taxonomy" id="205917"/>
    <lineage>
        <taxon>Eukaryota</taxon>
        <taxon>Fungi</taxon>
        <taxon>Dikarya</taxon>
        <taxon>Basidiomycota</taxon>
        <taxon>Agaricomycotina</taxon>
        <taxon>Agaricomycetes</taxon>
        <taxon>Russulales</taxon>
        <taxon>Hericiaceae</taxon>
        <taxon>Dentipellis</taxon>
    </lineage>
</organism>
<keyword evidence="3" id="KW-0808">Transferase</keyword>
<dbReference type="GO" id="GO:0005829">
    <property type="term" value="C:cytosol"/>
    <property type="evidence" value="ECO:0007669"/>
    <property type="project" value="TreeGrafter"/>
</dbReference>
<gene>
    <name evidence="8" type="ORF">EVG20_g240</name>
</gene>
<evidence type="ECO:0000256" key="3">
    <source>
        <dbReference type="ARBA" id="ARBA00022679"/>
    </source>
</evidence>
<sequence>MLPSSSLTRSQFEQACKAFISKYHDQVSTDLLSKKLTGWMWVEHPTFPGLGFMSRTRFVSRDEQHSAVSEYADDGEDYGSLSMDHDDAALPHSTHEALVITQSVVFSATFRVPAFYFAVHDAKGSPLPLDEILQTPMIIRGALPETNTPFSVSIADSPFPLLSQGEHPTLGTPSWFIHPCETPSAMAELSAELKASAMAEDAVWSEDECLIRWMEIWFMVLGNVVRLDA</sequence>
<evidence type="ECO:0000313" key="9">
    <source>
        <dbReference type="Proteomes" id="UP000298327"/>
    </source>
</evidence>
<dbReference type="GO" id="GO:0000045">
    <property type="term" value="P:autophagosome assembly"/>
    <property type="evidence" value="ECO:0007669"/>
    <property type="project" value="TreeGrafter"/>
</dbReference>
<comment type="caution">
    <text evidence="8">The sequence shown here is derived from an EMBL/GenBank/DDBJ whole genome shotgun (WGS) entry which is preliminary data.</text>
</comment>
<dbReference type="GO" id="GO:0061651">
    <property type="term" value="F:Atg12 conjugating enzyme activity"/>
    <property type="evidence" value="ECO:0007669"/>
    <property type="project" value="TreeGrafter"/>
</dbReference>
<keyword evidence="9" id="KW-1185">Reference proteome</keyword>
<dbReference type="Gene3D" id="3.30.1460.50">
    <property type="match status" value="1"/>
</dbReference>
<reference evidence="8 9" key="1">
    <citation type="submission" date="2019-02" db="EMBL/GenBank/DDBJ databases">
        <title>Genome sequencing of the rare red list fungi Dentipellis fragilis.</title>
        <authorList>
            <person name="Buettner E."/>
            <person name="Kellner H."/>
        </authorList>
    </citation>
    <scope>NUCLEOTIDE SEQUENCE [LARGE SCALE GENOMIC DNA]</scope>
    <source>
        <strain evidence="8 9">DSM 105465</strain>
    </source>
</reference>
<dbReference type="PANTHER" id="PTHR14957:SF1">
    <property type="entry name" value="UBIQUITIN-LIKE-CONJUGATING ENZYME ATG10"/>
    <property type="match status" value="1"/>
</dbReference>